<dbReference type="Pfam" id="PF01915">
    <property type="entry name" value="Glyco_hydro_3_C"/>
    <property type="match status" value="1"/>
</dbReference>
<dbReference type="STRING" id="297318.BK138_13090"/>
<dbReference type="GO" id="GO:0009254">
    <property type="term" value="P:peptidoglycan turnover"/>
    <property type="evidence" value="ECO:0007669"/>
    <property type="project" value="TreeGrafter"/>
</dbReference>
<gene>
    <name evidence="6" type="ORF">BK138_13090</name>
</gene>
<evidence type="ECO:0000256" key="1">
    <source>
        <dbReference type="ARBA" id="ARBA00005336"/>
    </source>
</evidence>
<evidence type="ECO:0000313" key="7">
    <source>
        <dbReference type="Proteomes" id="UP000187172"/>
    </source>
</evidence>
<protein>
    <submittedName>
        <fullName evidence="6">Glycoside hydrolase</fullName>
    </submittedName>
</protein>
<dbReference type="InterPro" id="IPR017853">
    <property type="entry name" value="GH"/>
</dbReference>
<dbReference type="Gene3D" id="3.20.20.300">
    <property type="entry name" value="Glycoside hydrolase, family 3, N-terminal domain"/>
    <property type="match status" value="1"/>
</dbReference>
<dbReference type="EMBL" id="MRTP01000002">
    <property type="protein sequence ID" value="OMF55595.1"/>
    <property type="molecule type" value="Genomic_DNA"/>
</dbReference>
<dbReference type="Gene3D" id="3.40.50.1700">
    <property type="entry name" value="Glycoside hydrolase family 3 C-terminal domain"/>
    <property type="match status" value="1"/>
</dbReference>
<feature type="domain" description="Glycoside hydrolase family 3 C-terminal" evidence="5">
    <location>
        <begin position="370"/>
        <end position="534"/>
    </location>
</feature>
<dbReference type="InterPro" id="IPR036881">
    <property type="entry name" value="Glyco_hydro_3_C_sf"/>
</dbReference>
<dbReference type="PANTHER" id="PTHR30480">
    <property type="entry name" value="BETA-HEXOSAMINIDASE-RELATED"/>
    <property type="match status" value="1"/>
</dbReference>
<evidence type="ECO:0000259" key="5">
    <source>
        <dbReference type="Pfam" id="PF01915"/>
    </source>
</evidence>
<evidence type="ECO:0000256" key="3">
    <source>
        <dbReference type="ARBA" id="ARBA00023295"/>
    </source>
</evidence>
<keyword evidence="3" id="KW-0326">Glycosidase</keyword>
<evidence type="ECO:0000259" key="4">
    <source>
        <dbReference type="Pfam" id="PF00933"/>
    </source>
</evidence>
<dbReference type="InterPro" id="IPR002772">
    <property type="entry name" value="Glyco_hydro_3_C"/>
</dbReference>
<dbReference type="Proteomes" id="UP000187172">
    <property type="component" value="Unassembled WGS sequence"/>
</dbReference>
<dbReference type="RefSeq" id="WP_076169987.1">
    <property type="nucleotide sequence ID" value="NZ_MRTP01000002.1"/>
</dbReference>
<dbReference type="InterPro" id="IPR001764">
    <property type="entry name" value="Glyco_hydro_3_N"/>
</dbReference>
<sequence length="537" mass="58069">MLVSDLPLEQKIGQMFICGFHAQEPDEQIRRLIEEYHVGGVIYFRRNIGEPEQVAAMSSSLQEMAAKQGKLPMWIAIDQEGGMVARIDHRRVSRIPGNMSLGATGNPDFTYRVSAISAQELHALGINMNFAPVLDVNNNPRNPVIGVRSFGEDPEQVAEHGSAAIRAYQEHGVSAAAKHFPGHGDTSVDSHLGLASVEHGMERLREVELKPFVRAIRDGVDVIMTAHVVFPAIEKEAVPATLSKAVLTGLLRDQLGYEGVIVTDCLEMHAIAKHFGVGEGAVLAVEAGADIVLVSHTLQDQIEAVEAVTAAVRSGRIPESVIDAAVSRVLKLKEKRLQPSGTQESAPAFLERHEKPETERLLREVAAGSITLVKDDGQLPLQEDEPVLVVWPELRSETQVDEPWTEAKTLGQALSEYIQDVNELTISAEPDLHEVEQVLAAAKGYRQVVVATYTAGSELPAGQRKLVEGLIALQPQRLVVASTRNPYDLAAVPASPAYLCCYENTPYFMEGLASILTGHAKAGGTLPVSLGSQTTAS</sequence>
<dbReference type="InterPro" id="IPR036962">
    <property type="entry name" value="Glyco_hydro_3_N_sf"/>
</dbReference>
<proteinExistence type="inferred from homology"/>
<feature type="domain" description="Glycoside hydrolase family 3 N-terminal" evidence="4">
    <location>
        <begin position="8"/>
        <end position="332"/>
    </location>
</feature>
<dbReference type="SUPFAM" id="SSF52279">
    <property type="entry name" value="Beta-D-glucan exohydrolase, C-terminal domain"/>
    <property type="match status" value="1"/>
</dbReference>
<comment type="similarity">
    <text evidence="1">Belongs to the glycosyl hydrolase 3 family.</text>
</comment>
<organism evidence="6 7">
    <name type="scientific">Paenibacillus rhizosphaerae</name>
    <dbReference type="NCBI Taxonomy" id="297318"/>
    <lineage>
        <taxon>Bacteria</taxon>
        <taxon>Bacillati</taxon>
        <taxon>Bacillota</taxon>
        <taxon>Bacilli</taxon>
        <taxon>Bacillales</taxon>
        <taxon>Paenibacillaceae</taxon>
        <taxon>Paenibacillus</taxon>
    </lineage>
</organism>
<name>A0A1R1EUX9_9BACL</name>
<dbReference type="InterPro" id="IPR050226">
    <property type="entry name" value="NagZ_Beta-hexosaminidase"/>
</dbReference>
<keyword evidence="7" id="KW-1185">Reference proteome</keyword>
<dbReference type="NCBIfam" id="NF003740">
    <property type="entry name" value="PRK05337.1"/>
    <property type="match status" value="1"/>
</dbReference>
<comment type="caution">
    <text evidence="6">The sequence shown here is derived from an EMBL/GenBank/DDBJ whole genome shotgun (WGS) entry which is preliminary data.</text>
</comment>
<dbReference type="Pfam" id="PF00933">
    <property type="entry name" value="Glyco_hydro_3"/>
    <property type="match status" value="1"/>
</dbReference>
<dbReference type="GO" id="GO:0004553">
    <property type="term" value="F:hydrolase activity, hydrolyzing O-glycosyl compounds"/>
    <property type="evidence" value="ECO:0007669"/>
    <property type="project" value="InterPro"/>
</dbReference>
<keyword evidence="2 6" id="KW-0378">Hydrolase</keyword>
<evidence type="ECO:0000256" key="2">
    <source>
        <dbReference type="ARBA" id="ARBA00022801"/>
    </source>
</evidence>
<dbReference type="AlphaFoldDB" id="A0A1R1EUX9"/>
<reference evidence="6 7" key="1">
    <citation type="submission" date="2016-11" db="EMBL/GenBank/DDBJ databases">
        <title>Paenibacillus species isolates.</title>
        <authorList>
            <person name="Beno S.M."/>
        </authorList>
    </citation>
    <scope>NUCLEOTIDE SEQUENCE [LARGE SCALE GENOMIC DNA]</scope>
    <source>
        <strain evidence="6 7">FSL R5-0378</strain>
    </source>
</reference>
<dbReference type="PRINTS" id="PR00133">
    <property type="entry name" value="GLHYDRLASE3"/>
</dbReference>
<dbReference type="GO" id="GO:0005975">
    <property type="term" value="P:carbohydrate metabolic process"/>
    <property type="evidence" value="ECO:0007669"/>
    <property type="project" value="InterPro"/>
</dbReference>
<dbReference type="PANTHER" id="PTHR30480:SF16">
    <property type="entry name" value="GLYCOSIDE HYDROLASE FAMILY 3 DOMAIN PROTEIN"/>
    <property type="match status" value="1"/>
</dbReference>
<accession>A0A1R1EUX9</accession>
<evidence type="ECO:0000313" key="6">
    <source>
        <dbReference type="EMBL" id="OMF55595.1"/>
    </source>
</evidence>
<dbReference type="SUPFAM" id="SSF51445">
    <property type="entry name" value="(Trans)glycosidases"/>
    <property type="match status" value="1"/>
</dbReference>